<organism evidence="2 3">
    <name type="scientific">Kribbella yunnanensis</name>
    <dbReference type="NCBI Taxonomy" id="190194"/>
    <lineage>
        <taxon>Bacteria</taxon>
        <taxon>Bacillati</taxon>
        <taxon>Actinomycetota</taxon>
        <taxon>Actinomycetes</taxon>
        <taxon>Propionibacteriales</taxon>
        <taxon>Kribbellaceae</taxon>
        <taxon>Kribbella</taxon>
    </lineage>
</organism>
<feature type="transmembrane region" description="Helical" evidence="1">
    <location>
        <begin position="59"/>
        <end position="79"/>
    </location>
</feature>
<name>A0ABN2HMH3_9ACTN</name>
<comment type="caution">
    <text evidence="2">The sequence shown here is derived from an EMBL/GenBank/DDBJ whole genome shotgun (WGS) entry which is preliminary data.</text>
</comment>
<keyword evidence="1" id="KW-1133">Transmembrane helix</keyword>
<sequence>MTRARPYRVFVQMTFRVALIVAAILCLSDFLLSTARFVQSIRHRRPAERDVLGRRWLPLPEIGFGMCAFCFPGLITLGLTHHDADNLPTRQILLVAFVFGYAGAVLSRVVRTPGPGGRRFRLRAGLLLGLPAAFGLVFGLSGIAV</sequence>
<keyword evidence="1" id="KW-0812">Transmembrane</keyword>
<keyword evidence="1" id="KW-0472">Membrane</keyword>
<protein>
    <recommendedName>
        <fullName evidence="4">DUF2182 domain-containing protein</fullName>
    </recommendedName>
</protein>
<evidence type="ECO:0000256" key="1">
    <source>
        <dbReference type="SAM" id="Phobius"/>
    </source>
</evidence>
<dbReference type="Proteomes" id="UP001500280">
    <property type="component" value="Unassembled WGS sequence"/>
</dbReference>
<reference evidence="2 3" key="1">
    <citation type="journal article" date="2019" name="Int. J. Syst. Evol. Microbiol.">
        <title>The Global Catalogue of Microorganisms (GCM) 10K type strain sequencing project: providing services to taxonomists for standard genome sequencing and annotation.</title>
        <authorList>
            <consortium name="The Broad Institute Genomics Platform"/>
            <consortium name="The Broad Institute Genome Sequencing Center for Infectious Disease"/>
            <person name="Wu L."/>
            <person name="Ma J."/>
        </authorList>
    </citation>
    <scope>NUCLEOTIDE SEQUENCE [LARGE SCALE GENOMIC DNA]</scope>
    <source>
        <strain evidence="2 3">JCM 14307</strain>
    </source>
</reference>
<gene>
    <name evidence="2" type="ORF">GCM10009745_39400</name>
</gene>
<feature type="transmembrane region" description="Helical" evidence="1">
    <location>
        <begin position="122"/>
        <end position="144"/>
    </location>
</feature>
<accession>A0ABN2HMH3</accession>
<keyword evidence="3" id="KW-1185">Reference proteome</keyword>
<dbReference type="EMBL" id="BAAANF010000014">
    <property type="protein sequence ID" value="GAA1690286.1"/>
    <property type="molecule type" value="Genomic_DNA"/>
</dbReference>
<proteinExistence type="predicted"/>
<feature type="transmembrane region" description="Helical" evidence="1">
    <location>
        <begin position="91"/>
        <end position="110"/>
    </location>
</feature>
<evidence type="ECO:0000313" key="3">
    <source>
        <dbReference type="Proteomes" id="UP001500280"/>
    </source>
</evidence>
<evidence type="ECO:0000313" key="2">
    <source>
        <dbReference type="EMBL" id="GAA1690286.1"/>
    </source>
</evidence>
<feature type="transmembrane region" description="Helical" evidence="1">
    <location>
        <begin position="15"/>
        <end position="38"/>
    </location>
</feature>
<evidence type="ECO:0008006" key="4">
    <source>
        <dbReference type="Google" id="ProtNLM"/>
    </source>
</evidence>